<feature type="active site" evidence="3">
    <location>
        <position position="279"/>
    </location>
</feature>
<dbReference type="InterPro" id="IPR001969">
    <property type="entry name" value="Aspartic_peptidase_AS"/>
</dbReference>
<dbReference type="AlphaFoldDB" id="A0AAW1DAX2"/>
<sequence>MKLLAVLLVLSPILLASSSGVVKIQLHKRPPPTFEEHLNNHNRYQQALSRFMVLKSYGGKEYVDLRNFVNSQYYGNISLGTPPQEFEVLFDTGSTLLWVPSIDCYSAACRNHRTYKNYMSSTYRPLNYEIKIVYGKGSMAGVMGRDTVQIGSMIVDNQQFAEAVEEPGDAFVTSKFDGIMGMAFPTRGSAIEPVFQTMYKQGVIKDNVFSFYLSRDPNGYIGGEMVLGGWNDFYFDSSKIDYIPLSKVDKWQFTIDFISGRGGYTSGLFCQNGCEAIADTGTTMIIGPTEEISAIHRYIGAQEYLGMGMVPCNNVDNLPSIVFHINGKEYILEGRDYIVNLADDTTMCLTGFSGMNMPSRPWILGDAFLGKFYTIFNVQDESVAFAPLNKTKRNDSKFVPQHPDRKPWYPGDASAIQVTVFTLIITNLVHWFL</sequence>
<evidence type="ECO:0000256" key="5">
    <source>
        <dbReference type="RuleBase" id="RU000454"/>
    </source>
</evidence>
<dbReference type="Pfam" id="PF00026">
    <property type="entry name" value="Asp"/>
    <property type="match status" value="1"/>
</dbReference>
<dbReference type="GO" id="GO:0004190">
    <property type="term" value="F:aspartic-type endopeptidase activity"/>
    <property type="evidence" value="ECO:0007669"/>
    <property type="project" value="UniProtKB-KW"/>
</dbReference>
<comment type="caution">
    <text evidence="8">The sequence shown here is derived from an EMBL/GenBank/DDBJ whole genome shotgun (WGS) entry which is preliminary data.</text>
</comment>
<feature type="signal peptide" evidence="6">
    <location>
        <begin position="1"/>
        <end position="18"/>
    </location>
</feature>
<feature type="active site" evidence="3">
    <location>
        <position position="91"/>
    </location>
</feature>
<dbReference type="FunFam" id="2.40.70.10:FF:000044">
    <property type="entry name" value="Lysosomal aspartic protease"/>
    <property type="match status" value="1"/>
</dbReference>
<dbReference type="Proteomes" id="UP001461498">
    <property type="component" value="Unassembled WGS sequence"/>
</dbReference>
<gene>
    <name evidence="8" type="ORF">O3M35_007898</name>
</gene>
<protein>
    <recommendedName>
        <fullName evidence="7">Peptidase A1 domain-containing protein</fullName>
    </recommendedName>
</protein>
<feature type="chain" id="PRO_5043912146" description="Peptidase A1 domain-containing protein" evidence="6">
    <location>
        <begin position="19"/>
        <end position="433"/>
    </location>
</feature>
<dbReference type="GO" id="GO:0006508">
    <property type="term" value="P:proteolysis"/>
    <property type="evidence" value="ECO:0007669"/>
    <property type="project" value="UniProtKB-KW"/>
</dbReference>
<accession>A0AAW1DAX2</accession>
<evidence type="ECO:0000256" key="3">
    <source>
        <dbReference type="PIRSR" id="PIRSR601461-1"/>
    </source>
</evidence>
<dbReference type="SUPFAM" id="SSF50630">
    <property type="entry name" value="Acid proteases"/>
    <property type="match status" value="1"/>
</dbReference>
<proteinExistence type="inferred from homology"/>
<name>A0AAW1DAX2_9HEMI</name>
<dbReference type="PANTHER" id="PTHR47966">
    <property type="entry name" value="BETA-SITE APP-CLEAVING ENZYME, ISOFORM A-RELATED"/>
    <property type="match status" value="1"/>
</dbReference>
<dbReference type="InterPro" id="IPR001461">
    <property type="entry name" value="Aspartic_peptidase_A1"/>
</dbReference>
<dbReference type="PANTHER" id="PTHR47966:SF51">
    <property type="entry name" value="BETA-SITE APP-CLEAVING ENZYME, ISOFORM A-RELATED"/>
    <property type="match status" value="1"/>
</dbReference>
<dbReference type="Gene3D" id="2.40.70.10">
    <property type="entry name" value="Acid Proteases"/>
    <property type="match status" value="2"/>
</dbReference>
<evidence type="ECO:0000256" key="4">
    <source>
        <dbReference type="PIRSR" id="PIRSR601461-2"/>
    </source>
</evidence>
<organism evidence="8 9">
    <name type="scientific">Rhynocoris fuscipes</name>
    <dbReference type="NCBI Taxonomy" id="488301"/>
    <lineage>
        <taxon>Eukaryota</taxon>
        <taxon>Metazoa</taxon>
        <taxon>Ecdysozoa</taxon>
        <taxon>Arthropoda</taxon>
        <taxon>Hexapoda</taxon>
        <taxon>Insecta</taxon>
        <taxon>Pterygota</taxon>
        <taxon>Neoptera</taxon>
        <taxon>Paraneoptera</taxon>
        <taxon>Hemiptera</taxon>
        <taxon>Heteroptera</taxon>
        <taxon>Panheteroptera</taxon>
        <taxon>Cimicomorpha</taxon>
        <taxon>Reduviidae</taxon>
        <taxon>Harpactorinae</taxon>
        <taxon>Harpactorini</taxon>
        <taxon>Rhynocoris</taxon>
    </lineage>
</organism>
<keyword evidence="5" id="KW-0064">Aspartyl protease</keyword>
<keyword evidence="5" id="KW-0378">Hydrolase</keyword>
<keyword evidence="5" id="KW-0645">Protease</keyword>
<keyword evidence="6" id="KW-0732">Signal</keyword>
<dbReference type="EMBL" id="JAPXFL010000004">
    <property type="protein sequence ID" value="KAK9508176.1"/>
    <property type="molecule type" value="Genomic_DNA"/>
</dbReference>
<keyword evidence="9" id="KW-1185">Reference proteome</keyword>
<evidence type="ECO:0000313" key="9">
    <source>
        <dbReference type="Proteomes" id="UP001461498"/>
    </source>
</evidence>
<dbReference type="PRINTS" id="PR00792">
    <property type="entry name" value="PEPSIN"/>
</dbReference>
<feature type="domain" description="Peptidase A1" evidence="7">
    <location>
        <begin position="73"/>
        <end position="386"/>
    </location>
</feature>
<dbReference type="PROSITE" id="PS51767">
    <property type="entry name" value="PEPTIDASE_A1"/>
    <property type="match status" value="1"/>
</dbReference>
<feature type="disulfide bond" evidence="4">
    <location>
        <begin position="104"/>
        <end position="109"/>
    </location>
</feature>
<evidence type="ECO:0000259" key="7">
    <source>
        <dbReference type="PROSITE" id="PS51767"/>
    </source>
</evidence>
<dbReference type="InterPro" id="IPR021109">
    <property type="entry name" value="Peptidase_aspartic_dom_sf"/>
</dbReference>
<evidence type="ECO:0000256" key="6">
    <source>
        <dbReference type="SAM" id="SignalP"/>
    </source>
</evidence>
<keyword evidence="2 4" id="KW-1015">Disulfide bond</keyword>
<comment type="similarity">
    <text evidence="1 5">Belongs to the peptidase A1 family.</text>
</comment>
<feature type="disulfide bond" evidence="4">
    <location>
        <begin position="270"/>
        <end position="274"/>
    </location>
</feature>
<feature type="disulfide bond" evidence="4">
    <location>
        <begin position="312"/>
        <end position="348"/>
    </location>
</feature>
<evidence type="ECO:0000256" key="2">
    <source>
        <dbReference type="ARBA" id="ARBA00023157"/>
    </source>
</evidence>
<evidence type="ECO:0000313" key="8">
    <source>
        <dbReference type="EMBL" id="KAK9508176.1"/>
    </source>
</evidence>
<dbReference type="FunFam" id="2.40.70.10:FF:000004">
    <property type="entry name" value="Pepsin A"/>
    <property type="match status" value="1"/>
</dbReference>
<evidence type="ECO:0000256" key="1">
    <source>
        <dbReference type="ARBA" id="ARBA00007447"/>
    </source>
</evidence>
<dbReference type="InterPro" id="IPR033121">
    <property type="entry name" value="PEPTIDASE_A1"/>
</dbReference>
<reference evidence="8 9" key="1">
    <citation type="submission" date="2022-12" db="EMBL/GenBank/DDBJ databases">
        <title>Chromosome-level genome assembly of true bugs.</title>
        <authorList>
            <person name="Ma L."/>
            <person name="Li H."/>
        </authorList>
    </citation>
    <scope>NUCLEOTIDE SEQUENCE [LARGE SCALE GENOMIC DNA]</scope>
    <source>
        <strain evidence="8">Lab_2022b</strain>
    </source>
</reference>
<dbReference type="PROSITE" id="PS00141">
    <property type="entry name" value="ASP_PROTEASE"/>
    <property type="match status" value="2"/>
</dbReference>